<sequence>MRYIPVCARRIVPALVLILCLVRAEAQKQTFPKGDYPKGYFLFPIRPGLANSLAGVLGDLRTNHYHGGLDIRTQQREGLPVYAAADGYVYKVAVQGTGYGNVIFLRHPNGLTTVYGHLKTFSDSLAAYVRAEQYQKQSFYVDLYPAPGQLTFKKGDVIALSGNTGGSAGPHLHFEIRDSRDNYLNPLYFGFSEIKDQTAPGFVNLALRPMSLESRVNGQFERQVFKPVRQSDGSYRISQPVRATGEVGLELQAYDFMTGTGFRYGLHCIEVTLDGKEVFSFNMEQFPSSITRDYNNLIDYRTEQETGSRFYRCYNPVGNVFDLFHTDEYRGKLQINDTLRHEVRVKIFDSFENSSTLYFTIRGETEVPATSTPETAETNPDWVVAQGEQNVLKVTAQKYLSAEPFATFFTDRRRVQASPAYYHQGAAIFLADLRQYLPDSVQVGNKVQPLHYQARIAAGQAATYQSDRWTIRFDSTSLFDTLYLVLRQNYNALTINDPFTALRHFVQVTYQPEGTFANKARTAVYRYNKGGYNFLGGTWDGDRITFRTRELGTFIVQTDTLPPRIQLLEHSKNRIRAYIRDDMSGIDSFKALVNDEWVLMNYEYKQRYLWSEKRDENAPFEGELTLEVTDKAGNSTILRVPIKDVVAKPPTRKKR</sequence>
<dbReference type="Gene3D" id="2.70.70.10">
    <property type="entry name" value="Glucose Permease (Domain IIA)"/>
    <property type="match status" value="1"/>
</dbReference>
<dbReference type="EMBL" id="JACHGF010000002">
    <property type="protein sequence ID" value="MBB5283681.1"/>
    <property type="molecule type" value="Genomic_DNA"/>
</dbReference>
<reference evidence="3 4" key="1">
    <citation type="submission" date="2020-08" db="EMBL/GenBank/DDBJ databases">
        <title>Genomic Encyclopedia of Type Strains, Phase IV (KMG-IV): sequencing the most valuable type-strain genomes for metagenomic binning, comparative biology and taxonomic classification.</title>
        <authorList>
            <person name="Goeker M."/>
        </authorList>
    </citation>
    <scope>NUCLEOTIDE SEQUENCE [LARGE SCALE GENOMIC DNA]</scope>
    <source>
        <strain evidence="3 4">DSM 105074</strain>
    </source>
</reference>
<gene>
    <name evidence="3" type="ORF">HNQ92_001807</name>
</gene>
<dbReference type="InterPro" id="IPR050570">
    <property type="entry name" value="Cell_wall_metabolism_enzyme"/>
</dbReference>
<feature type="chain" id="PRO_5033034860" description="M23ase beta-sheet core domain-containing protein" evidence="1">
    <location>
        <begin position="29"/>
        <end position="655"/>
    </location>
</feature>
<feature type="signal peptide" evidence="1">
    <location>
        <begin position="1"/>
        <end position="28"/>
    </location>
</feature>
<protein>
    <recommendedName>
        <fullName evidence="2">M23ase beta-sheet core domain-containing protein</fullName>
    </recommendedName>
</protein>
<evidence type="ECO:0000313" key="3">
    <source>
        <dbReference type="EMBL" id="MBB5283681.1"/>
    </source>
</evidence>
<dbReference type="AlphaFoldDB" id="A0A840TJT1"/>
<keyword evidence="4" id="KW-1185">Reference proteome</keyword>
<evidence type="ECO:0000259" key="2">
    <source>
        <dbReference type="Pfam" id="PF01551"/>
    </source>
</evidence>
<dbReference type="GO" id="GO:0004222">
    <property type="term" value="F:metalloendopeptidase activity"/>
    <property type="evidence" value="ECO:0007669"/>
    <property type="project" value="TreeGrafter"/>
</dbReference>
<dbReference type="PANTHER" id="PTHR21666:SF270">
    <property type="entry name" value="MUREIN HYDROLASE ACTIVATOR ENVC"/>
    <property type="match status" value="1"/>
</dbReference>
<dbReference type="InterPro" id="IPR016047">
    <property type="entry name" value="M23ase_b-sheet_dom"/>
</dbReference>
<feature type="domain" description="M23ase beta-sheet core" evidence="2">
    <location>
        <begin position="65"/>
        <end position="132"/>
    </location>
</feature>
<dbReference type="Proteomes" id="UP000557307">
    <property type="component" value="Unassembled WGS sequence"/>
</dbReference>
<evidence type="ECO:0000256" key="1">
    <source>
        <dbReference type="SAM" id="SignalP"/>
    </source>
</evidence>
<dbReference type="SUPFAM" id="SSF51261">
    <property type="entry name" value="Duplicated hybrid motif"/>
    <property type="match status" value="1"/>
</dbReference>
<evidence type="ECO:0000313" key="4">
    <source>
        <dbReference type="Proteomes" id="UP000557307"/>
    </source>
</evidence>
<keyword evidence="1" id="KW-0732">Signal</keyword>
<dbReference type="CDD" id="cd12797">
    <property type="entry name" value="M23_peptidase"/>
    <property type="match status" value="1"/>
</dbReference>
<organism evidence="3 4">
    <name type="scientific">Rhabdobacter roseus</name>
    <dbReference type="NCBI Taxonomy" id="1655419"/>
    <lineage>
        <taxon>Bacteria</taxon>
        <taxon>Pseudomonadati</taxon>
        <taxon>Bacteroidota</taxon>
        <taxon>Cytophagia</taxon>
        <taxon>Cytophagales</taxon>
        <taxon>Cytophagaceae</taxon>
        <taxon>Rhabdobacter</taxon>
    </lineage>
</organism>
<dbReference type="RefSeq" id="WP_184173281.1">
    <property type="nucleotide sequence ID" value="NZ_JACHGF010000002.1"/>
</dbReference>
<dbReference type="Pfam" id="PF01551">
    <property type="entry name" value="Peptidase_M23"/>
    <property type="match status" value="1"/>
</dbReference>
<accession>A0A840TJT1</accession>
<comment type="caution">
    <text evidence="3">The sequence shown here is derived from an EMBL/GenBank/DDBJ whole genome shotgun (WGS) entry which is preliminary data.</text>
</comment>
<dbReference type="PANTHER" id="PTHR21666">
    <property type="entry name" value="PEPTIDASE-RELATED"/>
    <property type="match status" value="1"/>
</dbReference>
<dbReference type="InterPro" id="IPR011055">
    <property type="entry name" value="Dup_hybrid_motif"/>
</dbReference>
<proteinExistence type="predicted"/>
<name>A0A840TJT1_9BACT</name>